<reference evidence="1 2" key="1">
    <citation type="journal article" date="2016" name="Nat. Commun.">
        <title>Extremotolerant tardigrade genome and improved radiotolerance of human cultured cells by tardigrade-unique protein.</title>
        <authorList>
            <person name="Hashimoto T."/>
            <person name="Horikawa D.D."/>
            <person name="Saito Y."/>
            <person name="Kuwahara H."/>
            <person name="Kozuka-Hata H."/>
            <person name="Shin-I T."/>
            <person name="Minakuchi Y."/>
            <person name="Ohishi K."/>
            <person name="Motoyama A."/>
            <person name="Aizu T."/>
            <person name="Enomoto A."/>
            <person name="Kondo K."/>
            <person name="Tanaka S."/>
            <person name="Hara Y."/>
            <person name="Koshikawa S."/>
            <person name="Sagara H."/>
            <person name="Miura T."/>
            <person name="Yokobori S."/>
            <person name="Miyagawa K."/>
            <person name="Suzuki Y."/>
            <person name="Kubo T."/>
            <person name="Oyama M."/>
            <person name="Kohara Y."/>
            <person name="Fujiyama A."/>
            <person name="Arakawa K."/>
            <person name="Katayama T."/>
            <person name="Toyoda A."/>
            <person name="Kunieda T."/>
        </authorList>
    </citation>
    <scope>NUCLEOTIDE SEQUENCE [LARGE SCALE GENOMIC DNA]</scope>
    <source>
        <strain evidence="1 2">YOKOZUNA-1</strain>
    </source>
</reference>
<accession>A0A1D1UI49</accession>
<proteinExistence type="predicted"/>
<dbReference type="Proteomes" id="UP000186922">
    <property type="component" value="Unassembled WGS sequence"/>
</dbReference>
<name>A0A1D1UI49_RAMVA</name>
<sequence>MSSTRSPYELLVLAFRNRVTRVARSTTPAVFSARTPLTTMTTPITTTTTTTATTTATPPGADNPSSVVTFDPVGVIDTTFSPITSTVMSTTTPVDERGLAPWTWMALGGLLTVLLSGLALQKAEEAEPPEARRGRKQISSDHYNLSTADPQQPLVSRNILSPRSRLHAPAFLHHLSFSFVKSIK</sequence>
<organism evidence="1 2">
    <name type="scientific">Ramazzottius varieornatus</name>
    <name type="common">Water bear</name>
    <name type="synonym">Tardigrade</name>
    <dbReference type="NCBI Taxonomy" id="947166"/>
    <lineage>
        <taxon>Eukaryota</taxon>
        <taxon>Metazoa</taxon>
        <taxon>Ecdysozoa</taxon>
        <taxon>Tardigrada</taxon>
        <taxon>Eutardigrada</taxon>
        <taxon>Parachela</taxon>
        <taxon>Hypsibioidea</taxon>
        <taxon>Ramazzottiidae</taxon>
        <taxon>Ramazzottius</taxon>
    </lineage>
</organism>
<evidence type="ECO:0000313" key="1">
    <source>
        <dbReference type="EMBL" id="GAU89389.1"/>
    </source>
</evidence>
<gene>
    <name evidence="1" type="primary">RvY_01944-1</name>
    <name evidence="1" type="synonym">RvY_01944.1</name>
    <name evidence="1" type="ORF">RvY_01944</name>
</gene>
<comment type="caution">
    <text evidence="1">The sequence shown here is derived from an EMBL/GenBank/DDBJ whole genome shotgun (WGS) entry which is preliminary data.</text>
</comment>
<dbReference type="AlphaFoldDB" id="A0A1D1UI49"/>
<dbReference type="EMBL" id="BDGG01000001">
    <property type="protein sequence ID" value="GAU89389.1"/>
    <property type="molecule type" value="Genomic_DNA"/>
</dbReference>
<protein>
    <submittedName>
        <fullName evidence="1">Uncharacterized protein</fullName>
    </submittedName>
</protein>
<evidence type="ECO:0000313" key="2">
    <source>
        <dbReference type="Proteomes" id="UP000186922"/>
    </source>
</evidence>
<keyword evidence="2" id="KW-1185">Reference proteome</keyword>